<feature type="region of interest" description="Disordered" evidence="1">
    <location>
        <begin position="1048"/>
        <end position="1094"/>
    </location>
</feature>
<dbReference type="RefSeq" id="XP_016623750.1">
    <property type="nucleotide sequence ID" value="XM_016760229.1"/>
</dbReference>
<organism evidence="3 4">
    <name type="scientific">Cladophialophora bantiana (strain ATCC 10958 / CBS 173.52 / CDC B-1940 / NIH 8579)</name>
    <name type="common">Xylohypha bantiana</name>
    <dbReference type="NCBI Taxonomy" id="1442370"/>
    <lineage>
        <taxon>Eukaryota</taxon>
        <taxon>Fungi</taxon>
        <taxon>Dikarya</taxon>
        <taxon>Ascomycota</taxon>
        <taxon>Pezizomycotina</taxon>
        <taxon>Eurotiomycetes</taxon>
        <taxon>Chaetothyriomycetidae</taxon>
        <taxon>Chaetothyriales</taxon>
        <taxon>Herpotrichiellaceae</taxon>
        <taxon>Cladophialophora</taxon>
    </lineage>
</organism>
<feature type="compositionally biased region" description="Polar residues" evidence="1">
    <location>
        <begin position="1050"/>
        <end position="1063"/>
    </location>
</feature>
<feature type="region of interest" description="Disordered" evidence="1">
    <location>
        <begin position="447"/>
        <end position="472"/>
    </location>
</feature>
<feature type="compositionally biased region" description="Polar residues" evidence="1">
    <location>
        <begin position="738"/>
        <end position="748"/>
    </location>
</feature>
<sequence length="1115" mass="120165">MLSLKWILLFFLCFCSNVEAIPRILTKDIEVFVGGAGAVGFAGLVGWHLLKPSKTANVTVQSHKDRVTRSSSSLLPTPTAAPTGFEAPSIVKTVVSKASADAVPQSMCHSPVPMTRFFEVEAWSNGTIICVEEIDGLRVGDLDNRYPNGPASATNETFILPEELKEDNSQASGLSLIINIHEPQPPALKVTSSPWELVLIFLNAHADRKLRPIIESARRDLFIVRDFLNKALALVLKLVPTHSAKAVFIPIGVPLVTKFGPAVASRGLVMLSLYAPLIILYLQDNLDRYIGWYAGREEEPELNTEVATEPLPIEEEVSTPELQMEAPLDSTPAGDEEGSLPGKFVDAAERDSEESLPREFLDSAEHLPSLGSAEASPLTYDPENYKATGIFKAPPASKVSQLSPSRKTSSRQRSDGNQMHGRLLRDQLFGRRWKDSTATATQGLEDLSSKKALKKQAEPSNSKKLGIPTESLNQLQPAHLVAQESKRTVTLESEQVPSQQSSSSIMPCSTDVPMFEQSHGNEPTERQLGSTVSDKHDDVMPRSFPTGIYNGNASTGTESCFKSGLHHGPMPQPGQEPLAIYASEPTSPEGESIMLHSETVHSPTRSNISSIPTEDDKKNEDVKDENGSSQGPGPSTRRLKAIPEEEQPEERTDNSLHNDDGKSNDQAFRKGSTSRNPLSPTRFGSDGGAGYDFGSALAIAQERLKELTRPSVRGTDDVSGATGDCNGSGTADFGDLFDSTTPASTPSKQPIVDVFNGTGGRRRGGLRSQTQAVDTASSRSERGRGVAFATESDGSVVNQTYYFQIGEAPVALRDSMVIDAQGQQATGVRVSTEQPPSVVPASDGEQQSFNFVAPDPAPGYEAQAQEQPLVASRITPAFFAALDSWSRMPADYRTQALVEWALRPEILLPAANTAEPQPIEAAKAVAQAEPSQSVPQQVNTDEILSASMSGLFLGQGPADMDYEHDGPAHEVAFAQQVPQGPPVSLQSAVQEQAAAIALGCRPAHPVSMDSQQHGSAASHQPRSLESQAHPAQMLDEYMADVAAVSAFDRGSTSDNPKASSTPAYPSIFPQSLGDGLPHSHSPLPGSGFYREAYLEAERRQREEFRHTPQRNRATR</sequence>
<proteinExistence type="predicted"/>
<feature type="chain" id="PRO_5002257318" evidence="2">
    <location>
        <begin position="21"/>
        <end position="1115"/>
    </location>
</feature>
<dbReference type="OrthoDB" id="4158265at2759"/>
<feature type="region of interest" description="Disordered" evidence="1">
    <location>
        <begin position="564"/>
        <end position="692"/>
    </location>
</feature>
<dbReference type="HOGENOM" id="CLU_281179_0_0_1"/>
<reference evidence="3" key="1">
    <citation type="submission" date="2015-01" db="EMBL/GenBank/DDBJ databases">
        <title>The Genome Sequence of Cladophialophora bantiana CBS 173.52.</title>
        <authorList>
            <consortium name="The Broad Institute Genomics Platform"/>
            <person name="Cuomo C."/>
            <person name="de Hoog S."/>
            <person name="Gorbushina A."/>
            <person name="Stielow B."/>
            <person name="Teixiera M."/>
            <person name="Abouelleil A."/>
            <person name="Chapman S.B."/>
            <person name="Priest M."/>
            <person name="Young S.K."/>
            <person name="Wortman J."/>
            <person name="Nusbaum C."/>
            <person name="Birren B."/>
        </authorList>
    </citation>
    <scope>NUCLEOTIDE SEQUENCE [LARGE SCALE GENOMIC DNA]</scope>
    <source>
        <strain evidence="3">CBS 173.52</strain>
    </source>
</reference>
<accession>A0A0D2F4F2</accession>
<evidence type="ECO:0000256" key="2">
    <source>
        <dbReference type="SAM" id="SignalP"/>
    </source>
</evidence>
<keyword evidence="4" id="KW-1185">Reference proteome</keyword>
<feature type="compositionally biased region" description="Polar residues" evidence="1">
    <location>
        <begin position="768"/>
        <end position="778"/>
    </location>
</feature>
<gene>
    <name evidence="3" type="ORF">Z519_02473</name>
</gene>
<feature type="compositionally biased region" description="Polar residues" evidence="1">
    <location>
        <begin position="1008"/>
        <end position="1026"/>
    </location>
</feature>
<evidence type="ECO:0000256" key="1">
    <source>
        <dbReference type="SAM" id="MobiDB-lite"/>
    </source>
</evidence>
<dbReference type="AlphaFoldDB" id="A0A0D2F4F2"/>
<keyword evidence="2" id="KW-0732">Signal</keyword>
<protein>
    <submittedName>
        <fullName evidence="3">Uncharacterized protein</fullName>
    </submittedName>
</protein>
<feature type="signal peptide" evidence="2">
    <location>
        <begin position="1"/>
        <end position="20"/>
    </location>
</feature>
<dbReference type="VEuPathDB" id="FungiDB:Z519_02473"/>
<feature type="region of interest" description="Disordered" evidence="1">
    <location>
        <begin position="1004"/>
        <end position="1027"/>
    </location>
</feature>
<feature type="region of interest" description="Disordered" evidence="1">
    <location>
        <begin position="391"/>
        <end position="421"/>
    </location>
</feature>
<feature type="region of interest" description="Disordered" evidence="1">
    <location>
        <begin position="301"/>
        <end position="342"/>
    </location>
</feature>
<feature type="compositionally biased region" description="Polar residues" evidence="1">
    <location>
        <begin position="600"/>
        <end position="612"/>
    </location>
</feature>
<dbReference type="GeneID" id="27695401"/>
<feature type="compositionally biased region" description="Basic and acidic residues" evidence="1">
    <location>
        <begin position="649"/>
        <end position="663"/>
    </location>
</feature>
<feature type="region of interest" description="Disordered" evidence="1">
    <location>
        <begin position="708"/>
        <end position="785"/>
    </location>
</feature>
<feature type="compositionally biased region" description="Polar residues" evidence="1">
    <location>
        <begin position="398"/>
        <end position="407"/>
    </location>
</feature>
<feature type="compositionally biased region" description="Basic and acidic residues" evidence="1">
    <location>
        <begin position="614"/>
        <end position="626"/>
    </location>
</feature>
<dbReference type="Proteomes" id="UP000053789">
    <property type="component" value="Unassembled WGS sequence"/>
</dbReference>
<name>A0A0D2F4F2_CLAB1</name>
<feature type="region of interest" description="Disordered" evidence="1">
    <location>
        <begin position="487"/>
        <end position="538"/>
    </location>
</feature>
<evidence type="ECO:0000313" key="4">
    <source>
        <dbReference type="Proteomes" id="UP000053789"/>
    </source>
</evidence>
<dbReference type="EMBL" id="KN846982">
    <property type="protein sequence ID" value="KIW97081.1"/>
    <property type="molecule type" value="Genomic_DNA"/>
</dbReference>
<evidence type="ECO:0000313" key="3">
    <source>
        <dbReference type="EMBL" id="KIW97081.1"/>
    </source>
</evidence>